<feature type="signal peptide" evidence="2">
    <location>
        <begin position="1"/>
        <end position="24"/>
    </location>
</feature>
<keyword evidence="6" id="KW-1185">Reference proteome</keyword>
<dbReference type="AlphaFoldDB" id="A0AAQ1GCG1"/>
<dbReference type="Proteomes" id="UP000183529">
    <property type="component" value="Unassembled WGS sequence"/>
</dbReference>
<keyword evidence="2" id="KW-0732">Signal</keyword>
<dbReference type="Proteomes" id="UP000247515">
    <property type="component" value="Unassembled WGS sequence"/>
</dbReference>
<evidence type="ECO:0000256" key="2">
    <source>
        <dbReference type="SAM" id="SignalP"/>
    </source>
</evidence>
<evidence type="ECO:0000313" key="4">
    <source>
        <dbReference type="EMBL" id="SEJ18578.1"/>
    </source>
</evidence>
<dbReference type="RefSeq" id="WP_074981856.1">
    <property type="nucleotide sequence ID" value="NZ_CADFGS010000012.1"/>
</dbReference>
<feature type="compositionally biased region" description="Basic residues" evidence="1">
    <location>
        <begin position="28"/>
        <end position="44"/>
    </location>
</feature>
<comment type="caution">
    <text evidence="4">The sequence shown here is derived from an EMBL/GenBank/DDBJ whole genome shotgun (WGS) entry which is preliminary data.</text>
</comment>
<evidence type="ECO:0000313" key="3">
    <source>
        <dbReference type="EMBL" id="PXX08311.1"/>
    </source>
</evidence>
<proteinExistence type="predicted"/>
<reference evidence="3 6" key="2">
    <citation type="submission" date="2018-05" db="EMBL/GenBank/DDBJ databases">
        <title>Genomic Encyclopedia of Type Strains, Phase IV (KMG-V): Genome sequencing to study the core and pangenomes of soil and plant-associated prokaryotes.</title>
        <authorList>
            <person name="Whitman W."/>
        </authorList>
    </citation>
    <scope>NUCLEOTIDE SEQUENCE [LARGE SCALE GENOMIC DNA]</scope>
    <source>
        <strain evidence="3 6">SIr-6563</strain>
    </source>
</reference>
<accession>A0AAQ1GCG1</accession>
<dbReference type="EMBL" id="QJJV01000027">
    <property type="protein sequence ID" value="PXX08311.1"/>
    <property type="molecule type" value="Genomic_DNA"/>
</dbReference>
<organism evidence="4 5">
    <name type="scientific">Paraburkholderia tropica</name>
    <dbReference type="NCBI Taxonomy" id="92647"/>
    <lineage>
        <taxon>Bacteria</taxon>
        <taxon>Pseudomonadati</taxon>
        <taxon>Pseudomonadota</taxon>
        <taxon>Betaproteobacteria</taxon>
        <taxon>Burkholderiales</taxon>
        <taxon>Burkholderiaceae</taxon>
        <taxon>Paraburkholderia</taxon>
    </lineage>
</organism>
<protein>
    <submittedName>
        <fullName evidence="4">Uncharacterized protein</fullName>
    </submittedName>
</protein>
<feature type="region of interest" description="Disordered" evidence="1">
    <location>
        <begin position="22"/>
        <end position="67"/>
    </location>
</feature>
<sequence>MKRILIASLALFVSAAAFTQTASAAPAGHHHKHAHKHSGKHHARRDVAMQSPADRAQPLDQAPAFQH</sequence>
<name>A0AAQ1GCG1_9BURK</name>
<gene>
    <name evidence="3" type="ORF">C7400_12785</name>
    <name evidence="4" type="ORF">SAMN05216550_10384</name>
</gene>
<dbReference type="EMBL" id="FNZM01000003">
    <property type="protein sequence ID" value="SEJ18578.1"/>
    <property type="molecule type" value="Genomic_DNA"/>
</dbReference>
<evidence type="ECO:0000313" key="5">
    <source>
        <dbReference type="Proteomes" id="UP000183529"/>
    </source>
</evidence>
<evidence type="ECO:0000313" key="6">
    <source>
        <dbReference type="Proteomes" id="UP000247515"/>
    </source>
</evidence>
<evidence type="ECO:0000256" key="1">
    <source>
        <dbReference type="SAM" id="MobiDB-lite"/>
    </source>
</evidence>
<reference evidence="4 5" key="1">
    <citation type="submission" date="2016-10" db="EMBL/GenBank/DDBJ databases">
        <authorList>
            <person name="Varghese N."/>
            <person name="Submissions S."/>
        </authorList>
    </citation>
    <scope>NUCLEOTIDE SEQUENCE [LARGE SCALE GENOMIC DNA]</scope>
    <source>
        <strain evidence="4 5">LMG 22274</strain>
    </source>
</reference>
<feature type="chain" id="PRO_5042817483" evidence="2">
    <location>
        <begin position="25"/>
        <end position="67"/>
    </location>
</feature>